<organism evidence="1 2">
    <name type="scientific">Hepatospora eriocheir</name>
    <dbReference type="NCBI Taxonomy" id="1081669"/>
    <lineage>
        <taxon>Eukaryota</taxon>
        <taxon>Fungi</taxon>
        <taxon>Fungi incertae sedis</taxon>
        <taxon>Microsporidia</taxon>
        <taxon>Hepatosporidae</taxon>
        <taxon>Hepatospora</taxon>
    </lineage>
</organism>
<dbReference type="EMBL" id="LVKB01000006">
    <property type="protein sequence ID" value="ORD97930.1"/>
    <property type="molecule type" value="Genomic_DNA"/>
</dbReference>
<accession>A0A1X0QDV3</accession>
<sequence length="296" mass="35132">MVDVIIETLIDNFNEIISLDYFKKIKLDQDRIIITDKSDNVSKIKLTRNDSLYNLYLFEYKYENRSLQQLQEDFNEIVMKLLSYQKIELTGLKTKGSVDGKKFSPTIIINARRVDLVYLPDKLKFYKEEKCVTNNHHWHIVTDNVIILSILSKLNLCFVDDRGNNYKLSKDSEGIYMYTDKIFSVGIISYFSMCYQKTQIEKILKDLKVNGDWIKGLDQIVDKIKRKESFKFNDNESLRDLVNYTPYSCKIIEEKFKIIKDYLFNKNFFDKQATIKEYKSIANKSNQTLFYLKNNK</sequence>
<dbReference type="VEuPathDB" id="MicrosporidiaDB:A0H76_626"/>
<proteinExistence type="predicted"/>
<evidence type="ECO:0000313" key="1">
    <source>
        <dbReference type="EMBL" id="ORD97930.1"/>
    </source>
</evidence>
<dbReference type="VEuPathDB" id="MicrosporidiaDB:HERIO_260"/>
<dbReference type="AlphaFoldDB" id="A0A1X0QDV3"/>
<reference evidence="1 2" key="1">
    <citation type="journal article" date="2017" name="Environ. Microbiol.">
        <title>Decay of the glycolytic pathway and adaptation to intranuclear parasitism within Enterocytozoonidae microsporidia.</title>
        <authorList>
            <person name="Wiredu Boakye D."/>
            <person name="Jaroenlak P."/>
            <person name="Prachumwat A."/>
            <person name="Williams T.A."/>
            <person name="Bateman K.S."/>
            <person name="Itsathitphaisarn O."/>
            <person name="Sritunyalucksana K."/>
            <person name="Paszkiewicz K.H."/>
            <person name="Moore K.A."/>
            <person name="Stentiford G.D."/>
            <person name="Williams B.A."/>
        </authorList>
    </citation>
    <scope>NUCLEOTIDE SEQUENCE [LARGE SCALE GENOMIC DNA]</scope>
    <source>
        <strain evidence="1 2">GB1</strain>
    </source>
</reference>
<gene>
    <name evidence="1" type="ORF">HERIO_260</name>
</gene>
<evidence type="ECO:0000313" key="2">
    <source>
        <dbReference type="Proteomes" id="UP000192356"/>
    </source>
</evidence>
<comment type="caution">
    <text evidence="1">The sequence shown here is derived from an EMBL/GenBank/DDBJ whole genome shotgun (WGS) entry which is preliminary data.</text>
</comment>
<keyword evidence="2" id="KW-1185">Reference proteome</keyword>
<name>A0A1X0QDV3_9MICR</name>
<protein>
    <submittedName>
        <fullName evidence="1">Uncharacterized protein</fullName>
    </submittedName>
</protein>
<dbReference type="Proteomes" id="UP000192356">
    <property type="component" value="Unassembled WGS sequence"/>
</dbReference>